<name>A0A5S4FP89_9ACTN</name>
<evidence type="ECO:0000313" key="2">
    <source>
        <dbReference type="Proteomes" id="UP000309128"/>
    </source>
</evidence>
<gene>
    <name evidence="1" type="ORF">ETD86_37350</name>
</gene>
<dbReference type="EMBL" id="VCKY01000170">
    <property type="protein sequence ID" value="TMR10985.1"/>
    <property type="molecule type" value="Genomic_DNA"/>
</dbReference>
<protein>
    <submittedName>
        <fullName evidence="1">Uncharacterized protein</fullName>
    </submittedName>
</protein>
<evidence type="ECO:0000313" key="1">
    <source>
        <dbReference type="EMBL" id="TMR10985.1"/>
    </source>
</evidence>
<dbReference type="Proteomes" id="UP000309128">
    <property type="component" value="Unassembled WGS sequence"/>
</dbReference>
<dbReference type="AlphaFoldDB" id="A0A5S4FP89"/>
<proteinExistence type="predicted"/>
<dbReference type="RefSeq" id="WP_138671362.1">
    <property type="nucleotide sequence ID" value="NZ_VCKY01000170.1"/>
</dbReference>
<comment type="caution">
    <text evidence="1">The sequence shown here is derived from an EMBL/GenBank/DDBJ whole genome shotgun (WGS) entry which is preliminary data.</text>
</comment>
<accession>A0A5S4FP89</accession>
<sequence>MITITPPLPLTDIDPASPHLSSNHRHGRLVPVDVVFHLETDDRPVATALTWVGPEGGDVFNPAAEVRRIMRLHPDHTFAGTITFPAEVGEVLLVTVADGILTDAYQPYDPANALHNPREAARA</sequence>
<keyword evidence="2" id="KW-1185">Reference proteome</keyword>
<reference evidence="1 2" key="1">
    <citation type="submission" date="2019-05" db="EMBL/GenBank/DDBJ databases">
        <title>Draft genome sequence of Nonomuraea turkmeniaca DSM 43926.</title>
        <authorList>
            <person name="Saricaoglu S."/>
            <person name="Isik K."/>
        </authorList>
    </citation>
    <scope>NUCLEOTIDE SEQUENCE [LARGE SCALE GENOMIC DNA]</scope>
    <source>
        <strain evidence="1 2">DSM 43926</strain>
    </source>
</reference>
<organism evidence="1 2">
    <name type="scientific">Nonomuraea turkmeniaca</name>
    <dbReference type="NCBI Taxonomy" id="103838"/>
    <lineage>
        <taxon>Bacteria</taxon>
        <taxon>Bacillati</taxon>
        <taxon>Actinomycetota</taxon>
        <taxon>Actinomycetes</taxon>
        <taxon>Streptosporangiales</taxon>
        <taxon>Streptosporangiaceae</taxon>
        <taxon>Nonomuraea</taxon>
    </lineage>
</organism>